<dbReference type="PANTHER" id="PTHR30055">
    <property type="entry name" value="HTH-TYPE TRANSCRIPTIONAL REGULATOR RUTR"/>
    <property type="match status" value="1"/>
</dbReference>
<dbReference type="PROSITE" id="PS50977">
    <property type="entry name" value="HTH_TETR_2"/>
    <property type="match status" value="1"/>
</dbReference>
<dbReference type="RefSeq" id="WP_129970485.1">
    <property type="nucleotide sequence ID" value="NZ_JACCEW010000005.1"/>
</dbReference>
<feature type="domain" description="HTH tetR-type" evidence="5">
    <location>
        <begin position="12"/>
        <end position="72"/>
    </location>
</feature>
<proteinExistence type="predicted"/>
<dbReference type="Gene3D" id="1.10.357.10">
    <property type="entry name" value="Tetracycline Repressor, domain 2"/>
    <property type="match status" value="1"/>
</dbReference>
<dbReference type="SUPFAM" id="SSF48498">
    <property type="entry name" value="Tetracyclin repressor-like, C-terminal domain"/>
    <property type="match status" value="1"/>
</dbReference>
<dbReference type="SUPFAM" id="SSF46689">
    <property type="entry name" value="Homeodomain-like"/>
    <property type="match status" value="1"/>
</dbReference>
<keyword evidence="2 4" id="KW-0238">DNA-binding</keyword>
<sequence>MAFIPDRPRRRVEMPAHIHRVARILFESEGYERVTMEQVASQAKVSKRTLYKYFPVKEALLESVLEAQLAEDLAQRTPYMEQASFRTGVGVLLQASAHWCERHADYLLPYIRHKFRSFDPTAVSRKDNDLVPVWASLIDAAQARGELRSNVSSAQLSVYFHYLYLGALMRWLTRPQLDLEEEFNTVVDLFVEGAKGQAA</sequence>
<keyword evidence="3" id="KW-0804">Transcription</keyword>
<dbReference type="Pfam" id="PF00440">
    <property type="entry name" value="TetR_N"/>
    <property type="match status" value="1"/>
</dbReference>
<evidence type="ECO:0000259" key="5">
    <source>
        <dbReference type="PROSITE" id="PS50977"/>
    </source>
</evidence>
<dbReference type="PRINTS" id="PR00455">
    <property type="entry name" value="HTHTETR"/>
</dbReference>
<dbReference type="InterPro" id="IPR036271">
    <property type="entry name" value="Tet_transcr_reg_TetR-rel_C_sf"/>
</dbReference>
<accession>A0A853FIF8</accession>
<dbReference type="EMBL" id="JACCEW010000005">
    <property type="protein sequence ID" value="NYT38211.1"/>
    <property type="molecule type" value="Genomic_DNA"/>
</dbReference>
<keyword evidence="1" id="KW-0805">Transcription regulation</keyword>
<reference evidence="6 7" key="1">
    <citation type="submission" date="2020-07" db="EMBL/GenBank/DDBJ databases">
        <title>Taxonomic revisions and descriptions of new bacterial species based on genomic comparisons in the high-G+C-content subgroup of the family Alcaligenaceae.</title>
        <authorList>
            <person name="Szabo A."/>
            <person name="Felfoldi T."/>
        </authorList>
    </citation>
    <scope>NUCLEOTIDE SEQUENCE [LARGE SCALE GENOMIC DNA]</scope>
    <source>
        <strain evidence="6 7">DSM 25264</strain>
    </source>
</reference>
<evidence type="ECO:0000256" key="1">
    <source>
        <dbReference type="ARBA" id="ARBA00023015"/>
    </source>
</evidence>
<dbReference type="GO" id="GO:0003700">
    <property type="term" value="F:DNA-binding transcription factor activity"/>
    <property type="evidence" value="ECO:0007669"/>
    <property type="project" value="TreeGrafter"/>
</dbReference>
<dbReference type="InterPro" id="IPR001647">
    <property type="entry name" value="HTH_TetR"/>
</dbReference>
<name>A0A853FIF8_9BURK</name>
<protein>
    <submittedName>
        <fullName evidence="6">TetR/AcrR family transcriptional regulator</fullName>
    </submittedName>
</protein>
<dbReference type="PANTHER" id="PTHR30055:SF234">
    <property type="entry name" value="HTH-TYPE TRANSCRIPTIONAL REGULATOR BETI"/>
    <property type="match status" value="1"/>
</dbReference>
<dbReference type="OrthoDB" id="8595767at2"/>
<evidence type="ECO:0000256" key="3">
    <source>
        <dbReference type="ARBA" id="ARBA00023163"/>
    </source>
</evidence>
<dbReference type="Proteomes" id="UP000580517">
    <property type="component" value="Unassembled WGS sequence"/>
</dbReference>
<comment type="caution">
    <text evidence="6">The sequence shown here is derived from an EMBL/GenBank/DDBJ whole genome shotgun (WGS) entry which is preliminary data.</text>
</comment>
<feature type="DNA-binding region" description="H-T-H motif" evidence="4">
    <location>
        <begin position="35"/>
        <end position="54"/>
    </location>
</feature>
<keyword evidence="7" id="KW-1185">Reference proteome</keyword>
<evidence type="ECO:0000313" key="7">
    <source>
        <dbReference type="Proteomes" id="UP000580517"/>
    </source>
</evidence>
<dbReference type="InterPro" id="IPR050109">
    <property type="entry name" value="HTH-type_TetR-like_transc_reg"/>
</dbReference>
<dbReference type="AlphaFoldDB" id="A0A853FIF8"/>
<evidence type="ECO:0000256" key="2">
    <source>
        <dbReference type="ARBA" id="ARBA00023125"/>
    </source>
</evidence>
<organism evidence="6 7">
    <name type="scientific">Allopusillimonas soli</name>
    <dbReference type="NCBI Taxonomy" id="659016"/>
    <lineage>
        <taxon>Bacteria</taxon>
        <taxon>Pseudomonadati</taxon>
        <taxon>Pseudomonadota</taxon>
        <taxon>Betaproteobacteria</taxon>
        <taxon>Burkholderiales</taxon>
        <taxon>Alcaligenaceae</taxon>
        <taxon>Allopusillimonas</taxon>
    </lineage>
</organism>
<dbReference type="InterPro" id="IPR009057">
    <property type="entry name" value="Homeodomain-like_sf"/>
</dbReference>
<dbReference type="GO" id="GO:0000976">
    <property type="term" value="F:transcription cis-regulatory region binding"/>
    <property type="evidence" value="ECO:0007669"/>
    <property type="project" value="TreeGrafter"/>
</dbReference>
<evidence type="ECO:0000256" key="4">
    <source>
        <dbReference type="PROSITE-ProRule" id="PRU00335"/>
    </source>
</evidence>
<gene>
    <name evidence="6" type="ORF">H0A68_15100</name>
</gene>
<evidence type="ECO:0000313" key="6">
    <source>
        <dbReference type="EMBL" id="NYT38211.1"/>
    </source>
</evidence>